<accession>A0A0E9SMZ0</accession>
<dbReference type="EMBL" id="GBXM01065881">
    <property type="protein sequence ID" value="JAH42696.1"/>
    <property type="molecule type" value="Transcribed_RNA"/>
</dbReference>
<sequence length="29" mass="3638">MCKLCVLFVMRENTYHTKCIPNFKQKYLW</sequence>
<reference evidence="1" key="1">
    <citation type="submission" date="2014-11" db="EMBL/GenBank/DDBJ databases">
        <authorList>
            <person name="Amaro Gonzalez C."/>
        </authorList>
    </citation>
    <scope>NUCLEOTIDE SEQUENCE</scope>
</reference>
<proteinExistence type="predicted"/>
<reference evidence="1" key="2">
    <citation type="journal article" date="2015" name="Fish Shellfish Immunol.">
        <title>Early steps in the European eel (Anguilla anguilla)-Vibrio vulnificus interaction in the gills: Role of the RtxA13 toxin.</title>
        <authorList>
            <person name="Callol A."/>
            <person name="Pajuelo D."/>
            <person name="Ebbesson L."/>
            <person name="Teles M."/>
            <person name="MacKenzie S."/>
            <person name="Amaro C."/>
        </authorList>
    </citation>
    <scope>NUCLEOTIDE SEQUENCE</scope>
</reference>
<organism evidence="1">
    <name type="scientific">Anguilla anguilla</name>
    <name type="common">European freshwater eel</name>
    <name type="synonym">Muraena anguilla</name>
    <dbReference type="NCBI Taxonomy" id="7936"/>
    <lineage>
        <taxon>Eukaryota</taxon>
        <taxon>Metazoa</taxon>
        <taxon>Chordata</taxon>
        <taxon>Craniata</taxon>
        <taxon>Vertebrata</taxon>
        <taxon>Euteleostomi</taxon>
        <taxon>Actinopterygii</taxon>
        <taxon>Neopterygii</taxon>
        <taxon>Teleostei</taxon>
        <taxon>Anguilliformes</taxon>
        <taxon>Anguillidae</taxon>
        <taxon>Anguilla</taxon>
    </lineage>
</organism>
<protein>
    <submittedName>
        <fullName evidence="1">Uncharacterized protein</fullName>
    </submittedName>
</protein>
<dbReference type="AlphaFoldDB" id="A0A0E9SMZ0"/>
<name>A0A0E9SMZ0_ANGAN</name>
<evidence type="ECO:0000313" key="1">
    <source>
        <dbReference type="EMBL" id="JAH42696.1"/>
    </source>
</evidence>